<dbReference type="InterPro" id="IPR001611">
    <property type="entry name" value="Leu-rich_rpt"/>
</dbReference>
<evidence type="ECO:0008006" key="4">
    <source>
        <dbReference type="Google" id="ProtNLM"/>
    </source>
</evidence>
<feature type="region of interest" description="Disordered" evidence="1">
    <location>
        <begin position="102"/>
        <end position="147"/>
    </location>
</feature>
<evidence type="ECO:0000313" key="2">
    <source>
        <dbReference type="EMBL" id="KAJ4459258.1"/>
    </source>
</evidence>
<evidence type="ECO:0000256" key="1">
    <source>
        <dbReference type="SAM" id="MobiDB-lite"/>
    </source>
</evidence>
<keyword evidence="3" id="KW-1185">Reference proteome</keyword>
<sequence length="677" mass="73522">MSSPQLPSELWNQIFGFLSDPSDFYRIIGTCRSFLNEAGHHWQTLRFSPFRGYRCSTFTKFLSNYFSNLRGIELPDDCGDRYSDFLFITDLFSRTDQTTMRLCPAPGQDGAPAPEADNWSDDDDDDDEDDASDFFRKVPTPARPKDGSPRFITLERLAFTKGILHRNIGNLHHLRELSAVSCVLTKDAILAVAQGCPELAVLHLSDCKGDMDEHLEVLATHCRRLVDLNISRTRVTSTGLDHLVQQQCALRTLDLSECAHLQHPLETITGVISAPAAPPPDAAAPPAVVTAAAVPARPTPLSTALVRLNLSRCIQLRDLGDSIRGCLSRATFPRLQELELGEGVTLTGDIHRILFESRATGLTGNTWRLCGVADEGETGCCEVELPAGLDDPCVVREESGQCAASLDSALGPRPWTLLGLDSVLHGPAASPSAFLLSACYSSRGNLHTLSLARTPLSDGLLGAMGRLSPRLENLGLARASGWTGEGLVRMFREMEKEMLNLERCRYSPVLLASLSHAPCRHTLTSLNLAFNRALSDGALQAFCPDPAAAPGTTGLTRLEQLRVSGCDVTDAGVAALYGARIRGDGSIDVVDTPLRYTLRFLDFYANNRLTNTTLVMLSRACRAPMLAATFVGCDQVTNEGARALLMESGLRVTVLALAGTHCTPEVKTMRKTALVYL</sequence>
<evidence type="ECO:0000313" key="3">
    <source>
        <dbReference type="Proteomes" id="UP001141327"/>
    </source>
</evidence>
<proteinExistence type="predicted"/>
<name>A0ABQ8ULW7_9EUKA</name>
<gene>
    <name evidence="2" type="ORF">PAPYR_4793</name>
</gene>
<organism evidence="2 3">
    <name type="scientific">Paratrimastix pyriformis</name>
    <dbReference type="NCBI Taxonomy" id="342808"/>
    <lineage>
        <taxon>Eukaryota</taxon>
        <taxon>Metamonada</taxon>
        <taxon>Preaxostyla</taxon>
        <taxon>Paratrimastigidae</taxon>
        <taxon>Paratrimastix</taxon>
    </lineage>
</organism>
<dbReference type="Gene3D" id="3.80.10.10">
    <property type="entry name" value="Ribonuclease Inhibitor"/>
    <property type="match status" value="2"/>
</dbReference>
<dbReference type="SMART" id="SM00367">
    <property type="entry name" value="LRR_CC"/>
    <property type="match status" value="3"/>
</dbReference>
<dbReference type="PANTHER" id="PTHR13318">
    <property type="entry name" value="PARTNER OF PAIRED, ISOFORM B-RELATED"/>
    <property type="match status" value="1"/>
</dbReference>
<dbReference type="InterPro" id="IPR036047">
    <property type="entry name" value="F-box-like_dom_sf"/>
</dbReference>
<dbReference type="SUPFAM" id="SSF81383">
    <property type="entry name" value="F-box domain"/>
    <property type="match status" value="1"/>
</dbReference>
<protein>
    <recommendedName>
        <fullName evidence="4">F-box domain-containing protein</fullName>
    </recommendedName>
</protein>
<dbReference type="InterPro" id="IPR032675">
    <property type="entry name" value="LRR_dom_sf"/>
</dbReference>
<feature type="compositionally biased region" description="Acidic residues" evidence="1">
    <location>
        <begin position="118"/>
        <end position="132"/>
    </location>
</feature>
<dbReference type="EMBL" id="JAPMOS010000021">
    <property type="protein sequence ID" value="KAJ4459258.1"/>
    <property type="molecule type" value="Genomic_DNA"/>
</dbReference>
<reference evidence="2" key="1">
    <citation type="journal article" date="2022" name="bioRxiv">
        <title>Genomics of Preaxostyla Flagellates Illuminates Evolutionary Transitions and the Path Towards Mitochondrial Loss.</title>
        <authorList>
            <person name="Novak L.V.F."/>
            <person name="Treitli S.C."/>
            <person name="Pyrih J."/>
            <person name="Halakuc P."/>
            <person name="Pipaliya S.V."/>
            <person name="Vacek V."/>
            <person name="Brzon O."/>
            <person name="Soukal P."/>
            <person name="Eme L."/>
            <person name="Dacks J.B."/>
            <person name="Karnkowska A."/>
            <person name="Elias M."/>
            <person name="Hampl V."/>
        </authorList>
    </citation>
    <scope>NUCLEOTIDE SEQUENCE</scope>
    <source>
        <strain evidence="2">RCP-MX</strain>
    </source>
</reference>
<dbReference type="InterPro" id="IPR006553">
    <property type="entry name" value="Leu-rich_rpt_Cys-con_subtyp"/>
</dbReference>
<accession>A0ABQ8ULW7</accession>
<dbReference type="Pfam" id="PF13516">
    <property type="entry name" value="LRR_6"/>
    <property type="match status" value="2"/>
</dbReference>
<dbReference type="Proteomes" id="UP001141327">
    <property type="component" value="Unassembled WGS sequence"/>
</dbReference>
<dbReference type="SUPFAM" id="SSF52047">
    <property type="entry name" value="RNI-like"/>
    <property type="match status" value="1"/>
</dbReference>
<comment type="caution">
    <text evidence="2">The sequence shown here is derived from an EMBL/GenBank/DDBJ whole genome shotgun (WGS) entry which is preliminary data.</text>
</comment>